<sequence>MEEFLPWLYTRYIYPYQEEHVLGSGYEMELSLLESNLVPEDRRNYAKSREFFSLQAFLLGLRTGLGLAESFRSDPD</sequence>
<evidence type="ECO:0000313" key="2">
    <source>
        <dbReference type="Proteomes" id="UP000660021"/>
    </source>
</evidence>
<reference evidence="1 2" key="1">
    <citation type="submission" date="2020-08" db="EMBL/GenBank/DDBJ databases">
        <title>Genome public.</title>
        <authorList>
            <person name="Liu C."/>
            <person name="Sun Q."/>
        </authorList>
    </citation>
    <scope>NUCLEOTIDE SEQUENCE [LARGE SCALE GENOMIC DNA]</scope>
    <source>
        <strain evidence="1 2">New-38</strain>
    </source>
</reference>
<organism evidence="1 2">
    <name type="scientific">Pseudoflavonifractor hominis</name>
    <dbReference type="NCBI Taxonomy" id="2763059"/>
    <lineage>
        <taxon>Bacteria</taxon>
        <taxon>Bacillati</taxon>
        <taxon>Bacillota</taxon>
        <taxon>Clostridia</taxon>
        <taxon>Eubacteriales</taxon>
        <taxon>Oscillospiraceae</taxon>
        <taxon>Pseudoflavonifractor</taxon>
    </lineage>
</organism>
<name>A0ABR7HQ96_9FIRM</name>
<dbReference type="Proteomes" id="UP000660021">
    <property type="component" value="Unassembled WGS sequence"/>
</dbReference>
<proteinExistence type="predicted"/>
<protein>
    <submittedName>
        <fullName evidence="1">Uncharacterized protein</fullName>
    </submittedName>
</protein>
<comment type="caution">
    <text evidence="1">The sequence shown here is derived from an EMBL/GenBank/DDBJ whole genome shotgun (WGS) entry which is preliminary data.</text>
</comment>
<evidence type="ECO:0000313" key="1">
    <source>
        <dbReference type="EMBL" id="MBC5729694.1"/>
    </source>
</evidence>
<gene>
    <name evidence="1" type="ORF">H8S34_02460</name>
</gene>
<dbReference type="EMBL" id="JACOPR010000001">
    <property type="protein sequence ID" value="MBC5729694.1"/>
    <property type="molecule type" value="Genomic_DNA"/>
</dbReference>
<dbReference type="RefSeq" id="WP_101693881.1">
    <property type="nucleotide sequence ID" value="NZ_JACOPR010000001.1"/>
</dbReference>
<accession>A0ABR7HQ96</accession>
<keyword evidence="2" id="KW-1185">Reference proteome</keyword>